<organism evidence="1 2">
    <name type="scientific">Saliterribacillus persicus</name>
    <dbReference type="NCBI Taxonomy" id="930114"/>
    <lineage>
        <taxon>Bacteria</taxon>
        <taxon>Bacillati</taxon>
        <taxon>Bacillota</taxon>
        <taxon>Bacilli</taxon>
        <taxon>Bacillales</taxon>
        <taxon>Bacillaceae</taxon>
        <taxon>Saliterribacillus</taxon>
    </lineage>
</organism>
<accession>A0A368X596</accession>
<gene>
    <name evidence="1" type="ORF">DFR57_11947</name>
</gene>
<dbReference type="RefSeq" id="WP_114354330.1">
    <property type="nucleotide sequence ID" value="NZ_QPJJ01000019.1"/>
</dbReference>
<dbReference type="OrthoDB" id="350535at2"/>
<dbReference type="PIRSF" id="PIRSF005087">
    <property type="entry name" value="NrdI"/>
    <property type="match status" value="1"/>
</dbReference>
<name>A0A368X596_9BACI</name>
<reference evidence="1 2" key="1">
    <citation type="submission" date="2018-07" db="EMBL/GenBank/DDBJ databases">
        <title>Genomic Encyclopedia of Type Strains, Phase IV (KMG-IV): sequencing the most valuable type-strain genomes for metagenomic binning, comparative biology and taxonomic classification.</title>
        <authorList>
            <person name="Goeker M."/>
        </authorList>
    </citation>
    <scope>NUCLEOTIDE SEQUENCE [LARGE SCALE GENOMIC DNA]</scope>
    <source>
        <strain evidence="1 2">DSM 27696</strain>
    </source>
</reference>
<dbReference type="EMBL" id="QPJJ01000019">
    <property type="protein sequence ID" value="RCW63170.1"/>
    <property type="molecule type" value="Genomic_DNA"/>
</dbReference>
<dbReference type="NCBIfam" id="TIGR00333">
    <property type="entry name" value="nrdI"/>
    <property type="match status" value="1"/>
</dbReference>
<dbReference type="PANTHER" id="PTHR37297:SF1">
    <property type="entry name" value="PROTEIN NRDI"/>
    <property type="match status" value="1"/>
</dbReference>
<comment type="caution">
    <text evidence="1">The sequence shown here is derived from an EMBL/GenBank/DDBJ whole genome shotgun (WGS) entry which is preliminary data.</text>
</comment>
<dbReference type="Gene3D" id="3.40.50.360">
    <property type="match status" value="1"/>
</dbReference>
<evidence type="ECO:0000313" key="1">
    <source>
        <dbReference type="EMBL" id="RCW63170.1"/>
    </source>
</evidence>
<keyword evidence="2" id="KW-1185">Reference proteome</keyword>
<dbReference type="InterPro" id="IPR029039">
    <property type="entry name" value="Flavoprotein-like_sf"/>
</dbReference>
<evidence type="ECO:0000313" key="2">
    <source>
        <dbReference type="Proteomes" id="UP000252585"/>
    </source>
</evidence>
<dbReference type="Proteomes" id="UP000252585">
    <property type="component" value="Unassembled WGS sequence"/>
</dbReference>
<protein>
    <submittedName>
        <fullName evidence="1">Protein involved in ribonucleotide reduction</fullName>
    </submittedName>
</protein>
<dbReference type="AlphaFoldDB" id="A0A368X596"/>
<sequence length="127" mass="14554">MLLVYMTITGNVKDFIERVDMKSHEINPTNPFHEVSEDYIVVVPSYENMITEEVSDFIDYKGNREHLLGFASSGNLNFDDLYCVNAKELSAKYSKPLIFTFEYAGTDKDLENFKKEVNKIAVSPINV</sequence>
<proteinExistence type="predicted"/>
<dbReference type="SUPFAM" id="SSF52218">
    <property type="entry name" value="Flavoproteins"/>
    <property type="match status" value="1"/>
</dbReference>
<dbReference type="Pfam" id="PF07972">
    <property type="entry name" value="Flavodoxin_NdrI"/>
    <property type="match status" value="1"/>
</dbReference>
<dbReference type="PANTHER" id="PTHR37297">
    <property type="entry name" value="PROTEIN NRDI"/>
    <property type="match status" value="1"/>
</dbReference>
<dbReference type="GO" id="GO:0010181">
    <property type="term" value="F:FMN binding"/>
    <property type="evidence" value="ECO:0007669"/>
    <property type="project" value="InterPro"/>
</dbReference>
<dbReference type="InterPro" id="IPR004465">
    <property type="entry name" value="RNR_NrdI"/>
</dbReference>